<feature type="signal peptide" evidence="1">
    <location>
        <begin position="1"/>
        <end position="22"/>
    </location>
</feature>
<feature type="chain" id="PRO_5002168474" evidence="1">
    <location>
        <begin position="23"/>
        <end position="358"/>
    </location>
</feature>
<dbReference type="HOGENOM" id="CLU_002498_2_1_1"/>
<reference evidence="3" key="2">
    <citation type="submission" date="2015-01" db="EMBL/GenBank/DDBJ databases">
        <title>Evolutionary Origins and Diversification of the Mycorrhizal Mutualists.</title>
        <authorList>
            <consortium name="DOE Joint Genome Institute"/>
            <consortium name="Mycorrhizal Genomics Consortium"/>
            <person name="Kohler A."/>
            <person name="Kuo A."/>
            <person name="Nagy L.G."/>
            <person name="Floudas D."/>
            <person name="Copeland A."/>
            <person name="Barry K.W."/>
            <person name="Cichocki N."/>
            <person name="Veneault-Fourrey C."/>
            <person name="LaButti K."/>
            <person name="Lindquist E.A."/>
            <person name="Lipzen A."/>
            <person name="Lundell T."/>
            <person name="Morin E."/>
            <person name="Murat C."/>
            <person name="Riley R."/>
            <person name="Ohm R."/>
            <person name="Sun H."/>
            <person name="Tunlid A."/>
            <person name="Henrissat B."/>
            <person name="Grigoriev I.V."/>
            <person name="Hibbett D.S."/>
            <person name="Martin F."/>
        </authorList>
    </citation>
    <scope>NUCLEOTIDE SEQUENCE [LARGE SCALE GENOMIC DNA]</scope>
    <source>
        <strain evidence="3">MUT 4182</strain>
    </source>
</reference>
<evidence type="ECO:0000256" key="1">
    <source>
        <dbReference type="SAM" id="SignalP"/>
    </source>
</evidence>
<organism evidence="2 3">
    <name type="scientific">Tulasnella calospora MUT 4182</name>
    <dbReference type="NCBI Taxonomy" id="1051891"/>
    <lineage>
        <taxon>Eukaryota</taxon>
        <taxon>Fungi</taxon>
        <taxon>Dikarya</taxon>
        <taxon>Basidiomycota</taxon>
        <taxon>Agaricomycotina</taxon>
        <taxon>Agaricomycetes</taxon>
        <taxon>Cantharellales</taxon>
        <taxon>Tulasnellaceae</taxon>
        <taxon>Tulasnella</taxon>
    </lineage>
</organism>
<name>A0A0C3Q099_9AGAM</name>
<evidence type="ECO:0000313" key="2">
    <source>
        <dbReference type="EMBL" id="KIO21350.1"/>
    </source>
</evidence>
<dbReference type="AlphaFoldDB" id="A0A0C3Q099"/>
<reference evidence="2 3" key="1">
    <citation type="submission" date="2014-04" db="EMBL/GenBank/DDBJ databases">
        <authorList>
            <consortium name="DOE Joint Genome Institute"/>
            <person name="Kuo A."/>
            <person name="Girlanda M."/>
            <person name="Perotto S."/>
            <person name="Kohler A."/>
            <person name="Nagy L.G."/>
            <person name="Floudas D."/>
            <person name="Copeland A."/>
            <person name="Barry K.W."/>
            <person name="Cichocki N."/>
            <person name="Veneault-Fourrey C."/>
            <person name="LaButti K."/>
            <person name="Lindquist E.A."/>
            <person name="Lipzen A."/>
            <person name="Lundell T."/>
            <person name="Morin E."/>
            <person name="Murat C."/>
            <person name="Sun H."/>
            <person name="Tunlid A."/>
            <person name="Henrissat B."/>
            <person name="Grigoriev I.V."/>
            <person name="Hibbett D.S."/>
            <person name="Martin F."/>
            <person name="Nordberg H.P."/>
            <person name="Cantor M.N."/>
            <person name="Hua S.X."/>
        </authorList>
    </citation>
    <scope>NUCLEOTIDE SEQUENCE [LARGE SCALE GENOMIC DNA]</scope>
    <source>
        <strain evidence="2 3">MUT 4182</strain>
    </source>
</reference>
<evidence type="ECO:0000313" key="3">
    <source>
        <dbReference type="Proteomes" id="UP000054248"/>
    </source>
</evidence>
<accession>A0A0C3Q099</accession>
<sequence>MSWKLAWMDWSCLTAFESQAAADFHFDPFTTHWETPSWMPTVDSPSDNADTSRIHDELYTSDAWLEEQVKIDALPDVPDDLPRAIAGLMFWSDATHLTQLGTAKMWPLYLYFGNQSKLLQGKPSARASHHVAYIPSLPDSFQDFVRTFNKGKSGSEDLLKHCKRELFHAVWSLMMDSEFLHAYRHGIVVRCGVGITRRLFLAYLHIPQITPRIATIRNLGNCPCPLCLVHRDDIHLLGTAQDQQTRSEHARTDDEDHRRRVGLARDIIYKQGYAPGNEHSEQFLKEDSSVATENTFSAKLVQTFEFNYFGWLVYVRREQLSVRGNTFLSAPFPKLSFSSLYYANVSINADKCTQNTLK</sequence>
<dbReference type="EMBL" id="KN823141">
    <property type="protein sequence ID" value="KIO21350.1"/>
    <property type="molecule type" value="Genomic_DNA"/>
</dbReference>
<dbReference type="STRING" id="1051891.A0A0C3Q099"/>
<dbReference type="Proteomes" id="UP000054248">
    <property type="component" value="Unassembled WGS sequence"/>
</dbReference>
<dbReference type="Pfam" id="PF18759">
    <property type="entry name" value="Plavaka"/>
    <property type="match status" value="1"/>
</dbReference>
<protein>
    <submittedName>
        <fullName evidence="2">Uncharacterized protein</fullName>
    </submittedName>
</protein>
<keyword evidence="1" id="KW-0732">Signal</keyword>
<keyword evidence="3" id="KW-1185">Reference proteome</keyword>
<dbReference type="OrthoDB" id="3208495at2759"/>
<gene>
    <name evidence="2" type="ORF">M407DRAFT_29068</name>
</gene>
<proteinExistence type="predicted"/>
<dbReference type="InterPro" id="IPR041078">
    <property type="entry name" value="Plavaka"/>
</dbReference>